<name>A0A286AMD2_9PROT</name>
<dbReference type="AlphaFoldDB" id="A0A286AMD2"/>
<evidence type="ECO:0000313" key="2">
    <source>
        <dbReference type="EMBL" id="SOD23048.1"/>
    </source>
</evidence>
<feature type="transmembrane region" description="Helical" evidence="1">
    <location>
        <begin position="6"/>
        <end position="27"/>
    </location>
</feature>
<gene>
    <name evidence="2" type="ORF">SAMN06297164_3671</name>
</gene>
<dbReference type="EMBL" id="OCMU01000005">
    <property type="protein sequence ID" value="SOD23048.1"/>
    <property type="molecule type" value="Genomic_DNA"/>
</dbReference>
<sequence length="39" mass="4347">MSTEIAEYLLIAIGIFMVLSVIIGQSLKHIKAHRFMSKG</sequence>
<dbReference type="Proteomes" id="UP000219335">
    <property type="component" value="Unassembled WGS sequence"/>
</dbReference>
<keyword evidence="1" id="KW-1133">Transmembrane helix</keyword>
<organism evidence="2 3">
    <name type="scientific">Nitrosomonas ureae</name>
    <dbReference type="NCBI Taxonomy" id="44577"/>
    <lineage>
        <taxon>Bacteria</taxon>
        <taxon>Pseudomonadati</taxon>
        <taxon>Pseudomonadota</taxon>
        <taxon>Betaproteobacteria</taxon>
        <taxon>Nitrosomonadales</taxon>
        <taxon>Nitrosomonadaceae</taxon>
        <taxon>Nitrosomonas</taxon>
    </lineage>
</organism>
<keyword evidence="1" id="KW-0472">Membrane</keyword>
<reference evidence="2 3" key="1">
    <citation type="submission" date="2017-09" db="EMBL/GenBank/DDBJ databases">
        <authorList>
            <person name="Ehlers B."/>
            <person name="Leendertz F.H."/>
        </authorList>
    </citation>
    <scope>NUCLEOTIDE SEQUENCE [LARGE SCALE GENOMIC DNA]</scope>
    <source>
        <strain evidence="2 3">Nm42</strain>
    </source>
</reference>
<protein>
    <submittedName>
        <fullName evidence="2">Uncharacterized protein</fullName>
    </submittedName>
</protein>
<accession>A0A286AMD2</accession>
<evidence type="ECO:0000256" key="1">
    <source>
        <dbReference type="SAM" id="Phobius"/>
    </source>
</evidence>
<proteinExistence type="predicted"/>
<evidence type="ECO:0000313" key="3">
    <source>
        <dbReference type="Proteomes" id="UP000219335"/>
    </source>
</evidence>
<keyword evidence="1" id="KW-0812">Transmembrane</keyword>